<evidence type="ECO:0000313" key="5">
    <source>
        <dbReference type="Proteomes" id="UP001200034"/>
    </source>
</evidence>
<evidence type="ECO:0008006" key="6">
    <source>
        <dbReference type="Google" id="ProtNLM"/>
    </source>
</evidence>
<proteinExistence type="predicted"/>
<evidence type="ECO:0000259" key="1">
    <source>
        <dbReference type="Pfam" id="PF07992"/>
    </source>
</evidence>
<dbReference type="InterPro" id="IPR038884">
    <property type="entry name" value="CFAP61"/>
</dbReference>
<dbReference type="InterPro" id="IPR056299">
    <property type="entry name" value="CFAP61_dimer"/>
</dbReference>
<evidence type="ECO:0000313" key="4">
    <source>
        <dbReference type="EMBL" id="KAH8370674.1"/>
    </source>
</evidence>
<dbReference type="InterPro" id="IPR036188">
    <property type="entry name" value="FAD/NAD-bd_sf"/>
</dbReference>
<evidence type="ECO:0000259" key="2">
    <source>
        <dbReference type="Pfam" id="PF16092"/>
    </source>
</evidence>
<dbReference type="InterPro" id="IPR032151">
    <property type="entry name" value="CFAP61_N"/>
</dbReference>
<comment type="caution">
    <text evidence="4">The sequence shown here is derived from an EMBL/GenBank/DDBJ whole genome shotgun (WGS) entry which is preliminary data.</text>
</comment>
<evidence type="ECO:0000259" key="3">
    <source>
        <dbReference type="Pfam" id="PF23150"/>
    </source>
</evidence>
<dbReference type="PANTHER" id="PTHR21178">
    <property type="entry name" value="CILIA- AND FLAGELLA-ASSOCIATED PROTEIN 61"/>
    <property type="match status" value="1"/>
</dbReference>
<accession>A0AAD4JZB2</accession>
<dbReference type="InterPro" id="IPR023753">
    <property type="entry name" value="FAD/NAD-binding_dom"/>
</dbReference>
<gene>
    <name evidence="4" type="ORF">KR093_004626</name>
</gene>
<dbReference type="Gene3D" id="3.50.50.60">
    <property type="entry name" value="FAD/NAD(P)-binding domain"/>
    <property type="match status" value="2"/>
</dbReference>
<name>A0AAD4JZB2_9MUSC</name>
<dbReference type="Pfam" id="PF16092">
    <property type="entry name" value="CFAP61_N"/>
    <property type="match status" value="1"/>
</dbReference>
<feature type="domain" description="FAD/NAD(P)-binding" evidence="1">
    <location>
        <begin position="894"/>
        <end position="1056"/>
    </location>
</feature>
<dbReference type="SUPFAM" id="SSF51905">
    <property type="entry name" value="FAD/NAD(P)-binding domain"/>
    <property type="match status" value="1"/>
</dbReference>
<feature type="domain" description="CFAP61 dimerisation" evidence="3">
    <location>
        <begin position="1113"/>
        <end position="1225"/>
    </location>
</feature>
<reference evidence="4" key="1">
    <citation type="journal article" date="2021" name="Mol. Ecol. Resour.">
        <title>Phylogenomic analyses of the genus Drosophila reveals genomic signals of climate adaptation.</title>
        <authorList>
            <person name="Li F."/>
            <person name="Rane R.V."/>
            <person name="Luria V."/>
            <person name="Xiong Z."/>
            <person name="Chen J."/>
            <person name="Li Z."/>
            <person name="Catullo R.A."/>
            <person name="Griffin P.C."/>
            <person name="Schiffer M."/>
            <person name="Pearce S."/>
            <person name="Lee S.F."/>
            <person name="McElroy K."/>
            <person name="Stocker A."/>
            <person name="Shirriffs J."/>
            <person name="Cockerell F."/>
            <person name="Coppin C."/>
            <person name="Sgro C.M."/>
            <person name="Karger A."/>
            <person name="Cain J.W."/>
            <person name="Weber J.A."/>
            <person name="Santpere G."/>
            <person name="Kirschner M.W."/>
            <person name="Hoffmann A.A."/>
            <person name="Oakeshott J.G."/>
            <person name="Zhang G."/>
        </authorList>
    </citation>
    <scope>NUCLEOTIDE SEQUENCE</scope>
    <source>
        <strain evidence="4">BGI-SZ-2011g</strain>
    </source>
</reference>
<feature type="domain" description="Cilia- and flagella-associated protein 61 N-terminal" evidence="2">
    <location>
        <begin position="6"/>
        <end position="285"/>
    </location>
</feature>
<keyword evidence="5" id="KW-1185">Reference proteome</keyword>
<organism evidence="4 5">
    <name type="scientific">Drosophila rubida</name>
    <dbReference type="NCBI Taxonomy" id="30044"/>
    <lineage>
        <taxon>Eukaryota</taxon>
        <taxon>Metazoa</taxon>
        <taxon>Ecdysozoa</taxon>
        <taxon>Arthropoda</taxon>
        <taxon>Hexapoda</taxon>
        <taxon>Insecta</taxon>
        <taxon>Pterygota</taxon>
        <taxon>Neoptera</taxon>
        <taxon>Endopterygota</taxon>
        <taxon>Diptera</taxon>
        <taxon>Brachycera</taxon>
        <taxon>Muscomorpha</taxon>
        <taxon>Ephydroidea</taxon>
        <taxon>Drosophilidae</taxon>
        <taxon>Drosophila</taxon>
    </lineage>
</organism>
<dbReference type="Pfam" id="PF07992">
    <property type="entry name" value="Pyr_redox_2"/>
    <property type="match status" value="1"/>
</dbReference>
<dbReference type="Proteomes" id="UP001200034">
    <property type="component" value="Unassembled WGS sequence"/>
</dbReference>
<dbReference type="EMBL" id="JAJJHW010002585">
    <property type="protein sequence ID" value="KAH8370674.1"/>
    <property type="molecule type" value="Genomic_DNA"/>
</dbReference>
<dbReference type="PANTHER" id="PTHR21178:SF8">
    <property type="entry name" value="CILIA- AND FLAGELLA-ASSOCIATED PROTEIN 61"/>
    <property type="match status" value="1"/>
</dbReference>
<dbReference type="Pfam" id="PF23150">
    <property type="entry name" value="CFAP61_dimer"/>
    <property type="match status" value="1"/>
</dbReference>
<protein>
    <recommendedName>
        <fullName evidence="6">Cilia- and flagella-associated protein 61 N-terminal domain-containing protein</fullName>
    </recommendedName>
</protein>
<dbReference type="GO" id="GO:0016491">
    <property type="term" value="F:oxidoreductase activity"/>
    <property type="evidence" value="ECO:0007669"/>
    <property type="project" value="InterPro"/>
</dbReference>
<sequence length="1302" mass="152618">MLLEYNVRRATRDDINAIADLSYLQNAQGFGNKRSMYGGKDALFKSYQTVRLVVETRDAGEKTVVVAYAELRNYPAIGSLPSDSWLEWIQERYCIEYPISWVNTLFFTYCIYDKDHPNALLQIQREAFFIENRISYLIAVKMPTLRENSGFYAETFTDLEKNAKIFYPREFSIQSNPNTQCLYIVHRYGLLAKINYRKALAEDNDDIVEIHECEFPEMREELGDFYIAEELMRHDQDAKNNVLIVAETEDDNKEQTTSGFLWLEANVDIRFYVKNYEMESFGNLMSVNYSKPYAFETISVLSVEPKPEATLFTADAMNDLEGMTIIGGMPMQDSATSVASASLFKVSSIQGQIIISNSSETLEKFCMVEAIYLKFMLIFEKLTTINYYINQRKTSINLCYNKDHPGIDGVQSATNVFVLRFICARKNFPLERLFNFLCAMFSMFPDRDYCIMVMPTSTKPLRSHLEALKYFMPVAQRPSEMSNLDEVYITHRSTIFGEISLYRLEKEDVETIRRLALNLKIDGDHAIMSYSSSFSYSSKVNTQVHADNEVHVIEQIMTDVLENPHSEFDVFTIRCGNSSRPAHENTSIGFVIIRRFLYHADLLRHYHLPKDDYHLEHERAEIITLKLHPLFYNSCDLIFRSLAGRTNYFDYYFFFCRKANIFSNDLKTLMMIVEPKQRKQNIFGRKRSEQKSRKAIDGLPSNDFYDDHITVFRHKLNPSKFFGNSNRLVIIGFSPECRAFLRQLLFLWNSKDHKNSEVYTCLPRLHVTVIAGPGQVEAEYECTFACPDCSSADARNCFIYNQNGACYVRDVVARMDLRYWVQFITGHVNYIDRGKKLVRINKTCDIFYDTLMLMNSVDFNLQHSLRGPQRPYNFIELNHRLDRFIMFYKVRVLLEELKRSYRILIFGGNLSTYECIDFLLTHGVDPVHVILVQPREPIPSENEQKFKNPLDDTNIDFVLDDMMSDLNLTIHRDFTFSHWVQHASSNFILEVVFTDGRKNELRIDCDLFISFKVGYMEPNVKKYLISSDINLKNNRILVNKNFQTNDPDIYAAGKFIEMNEFVNHQYRFVSEMETAEKVSKRRVVSLPDNSRAFALQLIHIMGFRVPNKPIDEKYSCPAFFRAKLPMNHYITKVTMPRRYLFSCVVRCKNCTLTTYHQNTFCRISLSQKMIVDEIVVVMKNATSLDYLEHFCGKHETLLNHLKANYKNRRIKCFLKFLQKPWTELLMHDDFDDFQRQNHRILMPMIKSLETVRQLTDIHLQEVNNQILEQNVIDFVRENRDDFHHEFALPEDYVGDDWLQDYK</sequence>